<gene>
    <name evidence="2" type="ORF">ENL48_05580</name>
    <name evidence="1" type="ORF">ENX77_05350</name>
</gene>
<accession>A0A7C3UIS2</accession>
<proteinExistence type="predicted"/>
<protein>
    <submittedName>
        <fullName evidence="1">Uncharacterized protein</fullName>
    </submittedName>
</protein>
<comment type="caution">
    <text evidence="1">The sequence shown here is derived from an EMBL/GenBank/DDBJ whole genome shotgun (WGS) entry which is preliminary data.</text>
</comment>
<dbReference type="EMBL" id="DRUC01000085">
    <property type="protein sequence ID" value="HHF48610.1"/>
    <property type="molecule type" value="Genomic_DNA"/>
</dbReference>
<reference evidence="1" key="1">
    <citation type="journal article" date="2020" name="mSystems">
        <title>Genome- and Community-Level Interaction Insights into Carbon Utilization and Element Cycling Functions of Hydrothermarchaeota in Hydrothermal Sediment.</title>
        <authorList>
            <person name="Zhou Z."/>
            <person name="Liu Y."/>
            <person name="Xu W."/>
            <person name="Pan J."/>
            <person name="Luo Z.H."/>
            <person name="Li M."/>
        </authorList>
    </citation>
    <scope>NUCLEOTIDE SEQUENCE [LARGE SCALE GENOMIC DNA]</scope>
    <source>
        <strain evidence="2">SpSt-10</strain>
        <strain evidence="1">SpSt-97</strain>
    </source>
</reference>
<evidence type="ECO:0000313" key="1">
    <source>
        <dbReference type="EMBL" id="HGE66527.1"/>
    </source>
</evidence>
<evidence type="ECO:0000313" key="2">
    <source>
        <dbReference type="EMBL" id="HHF48610.1"/>
    </source>
</evidence>
<organism evidence="1">
    <name type="scientific">Geoglobus ahangari</name>
    <dbReference type="NCBI Taxonomy" id="113653"/>
    <lineage>
        <taxon>Archaea</taxon>
        <taxon>Methanobacteriati</taxon>
        <taxon>Methanobacteriota</taxon>
        <taxon>Archaeoglobi</taxon>
        <taxon>Archaeoglobales</taxon>
        <taxon>Archaeoglobaceae</taxon>
        <taxon>Geoglobus</taxon>
    </lineage>
</organism>
<name>A0A7C3UIS2_9EURY</name>
<dbReference type="AlphaFoldDB" id="A0A7C3UIS2"/>
<dbReference type="EMBL" id="DTPI01000031">
    <property type="protein sequence ID" value="HGE66527.1"/>
    <property type="molecule type" value="Genomic_DNA"/>
</dbReference>
<sequence>MHEKILVMPPTYPNEFTPPTLPPILEELVRKGLVDICPLTFPWGKNDLSIILKEIIQLVPRRKVAKIYQQHRKIQDLIKCYDTNFQISTNPGIVKLAKEAGIREKNIIPVYSLLVRTHIHMRYIHEMAEKQGRKVPYSPSIMRILTETMINSYRARGLSLFMQILKKIELGKELDTEVLNQFQISLLKLRLPILTGIILPQCKEPWDVLDVTLNLRKEKKVKRFRDFLNVYQNAIYENDKKTIEKCEKQLKEVHLDLKEEYKSSTILRWIRIIPLLITLFGITTQDIRSIILGVASTIEPFLDSLVRCFKRRNLVFLYELKERERVLANFNEEIERVFGIRI</sequence>